<dbReference type="STRING" id="542762.A0A4S4ED44"/>
<evidence type="ECO:0000313" key="2">
    <source>
        <dbReference type="EMBL" id="THG13772.1"/>
    </source>
</evidence>
<feature type="domain" description="BSD2 cysteine rich" evidence="1">
    <location>
        <begin position="93"/>
        <end position="137"/>
    </location>
</feature>
<name>A0A4S4ED44_CAMSN</name>
<reference evidence="2 3" key="1">
    <citation type="journal article" date="2018" name="Proc. Natl. Acad. Sci. U.S.A.">
        <title>Draft genome sequence of Camellia sinensis var. sinensis provides insights into the evolution of the tea genome and tea quality.</title>
        <authorList>
            <person name="Wei C."/>
            <person name="Yang H."/>
            <person name="Wang S."/>
            <person name="Zhao J."/>
            <person name="Liu C."/>
            <person name="Gao L."/>
            <person name="Xia E."/>
            <person name="Lu Y."/>
            <person name="Tai Y."/>
            <person name="She G."/>
            <person name="Sun J."/>
            <person name="Cao H."/>
            <person name="Tong W."/>
            <person name="Gao Q."/>
            <person name="Li Y."/>
            <person name="Deng W."/>
            <person name="Jiang X."/>
            <person name="Wang W."/>
            <person name="Chen Q."/>
            <person name="Zhang S."/>
            <person name="Li H."/>
            <person name="Wu J."/>
            <person name="Wang P."/>
            <person name="Li P."/>
            <person name="Shi C."/>
            <person name="Zheng F."/>
            <person name="Jian J."/>
            <person name="Huang B."/>
            <person name="Shan D."/>
            <person name="Shi M."/>
            <person name="Fang C."/>
            <person name="Yue Y."/>
            <person name="Li F."/>
            <person name="Li D."/>
            <person name="Wei S."/>
            <person name="Han B."/>
            <person name="Jiang C."/>
            <person name="Yin Y."/>
            <person name="Xia T."/>
            <person name="Zhang Z."/>
            <person name="Bennetzen J.L."/>
            <person name="Zhao S."/>
            <person name="Wan X."/>
        </authorList>
    </citation>
    <scope>NUCLEOTIDE SEQUENCE [LARGE SCALE GENOMIC DNA]</scope>
    <source>
        <strain evidence="3">cv. Shuchazao</strain>
        <tissue evidence="2">Leaf</tissue>
    </source>
</reference>
<proteinExistence type="predicted"/>
<accession>A0A4S4ED44</accession>
<dbReference type="Proteomes" id="UP000306102">
    <property type="component" value="Unassembled WGS sequence"/>
</dbReference>
<keyword evidence="3" id="KW-1185">Reference proteome</keyword>
<sequence length="223" mass="24470">MANSLCFTPLTSLNPPNKPGLVVGNSTARKLIWMNGITQNCKNTKFQSFEAKTHLFVCINLTRDVIAVTAELGIRSISLLLQATDSNQSTKQNSIVCAKCEGNGAILCPQCEGNGVNSVDHFNGRFKAGGLCWLCSWNTETRTLPSLDTCVVKLWSCACSLSSERVKNLPIRLKDFASVESMREEINEVVAFLQNPKAFQEMGAHAPRLYVFIYTLGSNGVMK</sequence>
<dbReference type="AlphaFoldDB" id="A0A4S4ED44"/>
<protein>
    <recommendedName>
        <fullName evidence="1">BSD2 cysteine rich domain-containing protein</fullName>
    </recommendedName>
</protein>
<evidence type="ECO:0000313" key="3">
    <source>
        <dbReference type="Proteomes" id="UP000306102"/>
    </source>
</evidence>
<gene>
    <name evidence="2" type="ORF">TEA_004486</name>
</gene>
<comment type="caution">
    <text evidence="2">The sequence shown here is derived from an EMBL/GenBank/DDBJ whole genome shotgun (WGS) entry which is preliminary data.</text>
</comment>
<dbReference type="Pfam" id="PF25436">
    <property type="entry name" value="BSD2_CRD"/>
    <property type="match status" value="1"/>
</dbReference>
<dbReference type="InterPro" id="IPR057453">
    <property type="entry name" value="BSD2_CRD"/>
</dbReference>
<organism evidence="2 3">
    <name type="scientific">Camellia sinensis var. sinensis</name>
    <name type="common">China tea</name>
    <dbReference type="NCBI Taxonomy" id="542762"/>
    <lineage>
        <taxon>Eukaryota</taxon>
        <taxon>Viridiplantae</taxon>
        <taxon>Streptophyta</taxon>
        <taxon>Embryophyta</taxon>
        <taxon>Tracheophyta</taxon>
        <taxon>Spermatophyta</taxon>
        <taxon>Magnoliopsida</taxon>
        <taxon>eudicotyledons</taxon>
        <taxon>Gunneridae</taxon>
        <taxon>Pentapetalae</taxon>
        <taxon>asterids</taxon>
        <taxon>Ericales</taxon>
        <taxon>Theaceae</taxon>
        <taxon>Camellia</taxon>
    </lineage>
</organism>
<dbReference type="EMBL" id="SDRB02005690">
    <property type="protein sequence ID" value="THG13772.1"/>
    <property type="molecule type" value="Genomic_DNA"/>
</dbReference>
<evidence type="ECO:0000259" key="1">
    <source>
        <dbReference type="Pfam" id="PF25436"/>
    </source>
</evidence>